<gene>
    <name evidence="1" type="ORF">EVA_10349</name>
</gene>
<dbReference type="EMBL" id="AMCI01002914">
    <property type="protein sequence ID" value="EJX01544.1"/>
    <property type="molecule type" value="Genomic_DNA"/>
</dbReference>
<reference evidence="1" key="1">
    <citation type="journal article" date="2012" name="PLoS ONE">
        <title>Gene sets for utilization of primary and secondary nutrition supplies in the distal gut of endangered iberian lynx.</title>
        <authorList>
            <person name="Alcaide M."/>
            <person name="Messina E."/>
            <person name="Richter M."/>
            <person name="Bargiela R."/>
            <person name="Peplies J."/>
            <person name="Huws S.A."/>
            <person name="Newbold C.J."/>
            <person name="Golyshin P.N."/>
            <person name="Simon M.A."/>
            <person name="Lopez G."/>
            <person name="Yakimov M.M."/>
            <person name="Ferrer M."/>
        </authorList>
    </citation>
    <scope>NUCLEOTIDE SEQUENCE</scope>
</reference>
<evidence type="ECO:0000313" key="1">
    <source>
        <dbReference type="EMBL" id="EJX01544.1"/>
    </source>
</evidence>
<comment type="caution">
    <text evidence="1">The sequence shown here is derived from an EMBL/GenBank/DDBJ whole genome shotgun (WGS) entry which is preliminary data.</text>
</comment>
<proteinExistence type="predicted"/>
<sequence>MTANFWCWTAVPASCLLEIRISQKRFERCCWKKSSVSARKAWMKNCSPYAKIRCMVN</sequence>
<dbReference type="AlphaFoldDB" id="J9G3Z0"/>
<accession>J9G3Z0</accession>
<protein>
    <submittedName>
        <fullName evidence="1">Uncharacterized protein</fullName>
    </submittedName>
</protein>
<name>J9G3Z0_9ZZZZ</name>
<organism evidence="1">
    <name type="scientific">gut metagenome</name>
    <dbReference type="NCBI Taxonomy" id="749906"/>
    <lineage>
        <taxon>unclassified sequences</taxon>
        <taxon>metagenomes</taxon>
        <taxon>organismal metagenomes</taxon>
    </lineage>
</organism>